<gene>
    <name evidence="2" type="ORF">Dpep_1374</name>
</gene>
<dbReference type="EMBL" id="ABTR02000001">
    <property type="protein sequence ID" value="EFC91400.1"/>
    <property type="molecule type" value="Genomic_DNA"/>
</dbReference>
<dbReference type="RefSeq" id="WP_005660789.1">
    <property type="nucleotide sequence ID" value="NZ_ABTR02000001.1"/>
</dbReference>
<protein>
    <submittedName>
        <fullName evidence="2">Peptidase U34 dipeptidase</fullName>
    </submittedName>
</protein>
<comment type="caution">
    <text evidence="2">The sequence shown here is derived from an EMBL/GenBank/DDBJ whole genome shotgun (WGS) entry which is preliminary data.</text>
</comment>
<dbReference type="GO" id="GO:0016805">
    <property type="term" value="F:dipeptidase activity"/>
    <property type="evidence" value="ECO:0007669"/>
    <property type="project" value="InterPro"/>
</dbReference>
<dbReference type="PaxDb" id="469381-Dpep_1374"/>
<dbReference type="AlphaFoldDB" id="D2Z7F3"/>
<dbReference type="InterPro" id="IPR005322">
    <property type="entry name" value="Peptidase_C69"/>
</dbReference>
<evidence type="ECO:0000313" key="3">
    <source>
        <dbReference type="Proteomes" id="UP000006427"/>
    </source>
</evidence>
<dbReference type="STRING" id="469381.Dpep_1374"/>
<accession>D2Z7F3</accession>
<dbReference type="PANTHER" id="PTHR12994:SF17">
    <property type="entry name" value="LD30995P"/>
    <property type="match status" value="1"/>
</dbReference>
<dbReference type="PANTHER" id="PTHR12994">
    <property type="entry name" value="SECERNIN"/>
    <property type="match status" value="1"/>
</dbReference>
<evidence type="ECO:0000256" key="1">
    <source>
        <dbReference type="SAM" id="SignalP"/>
    </source>
</evidence>
<dbReference type="OrthoDB" id="9146811at2"/>
<sequence>MISFGIALLFVAASLFLMPTKARGCTCIVVGKNASATGRVLVGHNEDDPGRCVMEHHLVPPADRPVGTATSFEPCSASIDRSGRSLGYIWSQARSVPALSGADCFLNEKGVFVASDSCRRSRQDNEPDLSNGGLVYGLRISIAEKARSAREGIEIAAALIERYGYDNTGRCYIIADAEEAWLLQVIKGKHYCAKRVSDDEVAFIPNHYTIRDIAPGEEGVLMSRGFIEMCEKKGWLTVKDDCFDFARTVQDGSSVNLPGNLYRNRHALSRITGTDWSEEEDLPFSVEPRHPMDVKDVMGVLRDHYEGSPDDVRGKWDSSPHYTEVRRICTGTTLGALVIRFRDRPELNTLWTSTGRPCTSPFVPWYGGILGMPQEFLVEDNESSLKRHFHFTPKDMAYDLSIPWWEIQQFQSLLDGQFDHNRNFETVKNHVGEVEKNWLDEDDEIAEKARALMEKDEEEGLLLLTGETAKKARQSMDLVRYMTGRLPRTELSTDSKRISYKSREEEITLYIKSDARPVEDRLFFGQGMQSPESWATAIRGSLRRRDSDWEVSFRVRELTEKCVPCYSDFWLYGVDDSGSPIVGSVVIDVVEESTACNKKGSP</sequence>
<organism evidence="2 3">
    <name type="scientific">Dethiosulfovibrio peptidovorans DSM 11002</name>
    <dbReference type="NCBI Taxonomy" id="469381"/>
    <lineage>
        <taxon>Bacteria</taxon>
        <taxon>Thermotogati</taxon>
        <taxon>Synergistota</taxon>
        <taxon>Synergistia</taxon>
        <taxon>Synergistales</taxon>
        <taxon>Dethiosulfovibrionaceae</taxon>
        <taxon>Dethiosulfovibrio</taxon>
    </lineage>
</organism>
<dbReference type="Pfam" id="PF03577">
    <property type="entry name" value="Peptidase_C69"/>
    <property type="match status" value="1"/>
</dbReference>
<dbReference type="Gene3D" id="3.60.60.10">
    <property type="entry name" value="Penicillin V Acylase, Chain A"/>
    <property type="match status" value="1"/>
</dbReference>
<dbReference type="Proteomes" id="UP000006427">
    <property type="component" value="Unassembled WGS sequence"/>
</dbReference>
<keyword evidence="1" id="KW-0732">Signal</keyword>
<evidence type="ECO:0000313" key="2">
    <source>
        <dbReference type="EMBL" id="EFC91400.1"/>
    </source>
</evidence>
<dbReference type="GO" id="GO:0006508">
    <property type="term" value="P:proteolysis"/>
    <property type="evidence" value="ECO:0007669"/>
    <property type="project" value="InterPro"/>
</dbReference>
<feature type="signal peptide" evidence="1">
    <location>
        <begin position="1"/>
        <end position="24"/>
    </location>
</feature>
<proteinExistence type="predicted"/>
<keyword evidence="3" id="KW-1185">Reference proteome</keyword>
<reference evidence="2 3" key="1">
    <citation type="journal article" date="2010" name="Stand. Genomic Sci.">
        <title>Permanent draft genome sequence of Dethiosulfovibrio peptidovorans type strain (SEBR 4207).</title>
        <authorList>
            <person name="Labutti K."/>
            <person name="Mayilraj S."/>
            <person name="Clum A."/>
            <person name="Lucas S."/>
            <person name="Glavina Del Rio T."/>
            <person name="Nolan M."/>
            <person name="Tice H."/>
            <person name="Cheng J.F."/>
            <person name="Pitluck S."/>
            <person name="Liolios K."/>
            <person name="Ivanova N."/>
            <person name="Mavromatis K."/>
            <person name="Mikhailova N."/>
            <person name="Pati A."/>
            <person name="Goodwin L."/>
            <person name="Chen A."/>
            <person name="Palaniappan K."/>
            <person name="Land M."/>
            <person name="Hauser L."/>
            <person name="Chang Y.J."/>
            <person name="Jeffries C.D."/>
            <person name="Rohde M."/>
            <person name="Spring S."/>
            <person name="Goker M."/>
            <person name="Woyke T."/>
            <person name="Bristow J."/>
            <person name="Eisen J.A."/>
            <person name="Markowitz V."/>
            <person name="Hugenholtz P."/>
            <person name="Kyrpides N.C."/>
            <person name="Klenk H.P."/>
            <person name="Lapidus A."/>
        </authorList>
    </citation>
    <scope>NUCLEOTIDE SEQUENCE [LARGE SCALE GENOMIC DNA]</scope>
    <source>
        <strain evidence="2 3">DSM 11002</strain>
    </source>
</reference>
<dbReference type="GO" id="GO:0070004">
    <property type="term" value="F:cysteine-type exopeptidase activity"/>
    <property type="evidence" value="ECO:0007669"/>
    <property type="project" value="InterPro"/>
</dbReference>
<name>D2Z7F3_9BACT</name>
<dbReference type="eggNOG" id="COG4690">
    <property type="taxonomic scope" value="Bacteria"/>
</dbReference>
<feature type="chain" id="PRO_5003039859" evidence="1">
    <location>
        <begin position="25"/>
        <end position="602"/>
    </location>
</feature>